<protein>
    <submittedName>
        <fullName evidence="1">Uncharacterized protein</fullName>
    </submittedName>
</protein>
<sequence>MLCGRLSLFLVKKMPGCYFWEGHISPGRALGLGQTREGVAWGGQTCVRH</sequence>
<reference evidence="1" key="2">
    <citation type="journal article" date="2015" name="Fish Shellfish Immunol.">
        <title>Early steps in the European eel (Anguilla anguilla)-Vibrio vulnificus interaction in the gills: Role of the RtxA13 toxin.</title>
        <authorList>
            <person name="Callol A."/>
            <person name="Pajuelo D."/>
            <person name="Ebbesson L."/>
            <person name="Teles M."/>
            <person name="MacKenzie S."/>
            <person name="Amaro C."/>
        </authorList>
    </citation>
    <scope>NUCLEOTIDE SEQUENCE</scope>
</reference>
<name>A0A0E9Q539_ANGAN</name>
<proteinExistence type="predicted"/>
<organism evidence="1">
    <name type="scientific">Anguilla anguilla</name>
    <name type="common">European freshwater eel</name>
    <name type="synonym">Muraena anguilla</name>
    <dbReference type="NCBI Taxonomy" id="7936"/>
    <lineage>
        <taxon>Eukaryota</taxon>
        <taxon>Metazoa</taxon>
        <taxon>Chordata</taxon>
        <taxon>Craniata</taxon>
        <taxon>Vertebrata</taxon>
        <taxon>Euteleostomi</taxon>
        <taxon>Actinopterygii</taxon>
        <taxon>Neopterygii</taxon>
        <taxon>Teleostei</taxon>
        <taxon>Anguilliformes</taxon>
        <taxon>Anguillidae</taxon>
        <taxon>Anguilla</taxon>
    </lineage>
</organism>
<evidence type="ECO:0000313" key="1">
    <source>
        <dbReference type="EMBL" id="JAH11647.1"/>
    </source>
</evidence>
<dbReference type="AlphaFoldDB" id="A0A0E9Q539"/>
<dbReference type="EMBL" id="GBXM01096930">
    <property type="protein sequence ID" value="JAH11647.1"/>
    <property type="molecule type" value="Transcribed_RNA"/>
</dbReference>
<accession>A0A0E9Q539</accession>
<reference evidence="1" key="1">
    <citation type="submission" date="2014-11" db="EMBL/GenBank/DDBJ databases">
        <authorList>
            <person name="Amaro Gonzalez C."/>
        </authorList>
    </citation>
    <scope>NUCLEOTIDE SEQUENCE</scope>
</reference>